<proteinExistence type="predicted"/>
<gene>
    <name evidence="1" type="ORF">MQP27_27750</name>
</gene>
<protein>
    <submittedName>
        <fullName evidence="1">Uncharacterized protein</fullName>
    </submittedName>
</protein>
<keyword evidence="2" id="KW-1185">Reference proteome</keyword>
<reference evidence="1" key="1">
    <citation type="submission" date="2022-03" db="EMBL/GenBank/DDBJ databases">
        <title>Streptomyces 7R015 and 7R016 isolated from Barleria lupulina in Thailand.</title>
        <authorList>
            <person name="Kanchanasin P."/>
            <person name="Phongsopitanun W."/>
            <person name="Tanasupawat S."/>
        </authorList>
    </citation>
    <scope>NUCLEOTIDE SEQUENCE</scope>
    <source>
        <strain evidence="1">7R015</strain>
    </source>
</reference>
<evidence type="ECO:0000313" key="1">
    <source>
        <dbReference type="EMBL" id="MCI3274883.1"/>
    </source>
</evidence>
<accession>A0ABS9YCF1</accession>
<dbReference type="EMBL" id="JALDAY010000008">
    <property type="protein sequence ID" value="MCI3274883.1"/>
    <property type="molecule type" value="Genomic_DNA"/>
</dbReference>
<comment type="caution">
    <text evidence="1">The sequence shown here is derived from an EMBL/GenBank/DDBJ whole genome shotgun (WGS) entry which is preliminary data.</text>
</comment>
<evidence type="ECO:0000313" key="2">
    <source>
        <dbReference type="Proteomes" id="UP001165269"/>
    </source>
</evidence>
<organism evidence="1 2">
    <name type="scientific">Streptomyces cylindrosporus</name>
    <dbReference type="NCBI Taxonomy" id="2927583"/>
    <lineage>
        <taxon>Bacteria</taxon>
        <taxon>Bacillati</taxon>
        <taxon>Actinomycetota</taxon>
        <taxon>Actinomycetes</taxon>
        <taxon>Kitasatosporales</taxon>
        <taxon>Streptomycetaceae</taxon>
        <taxon>Streptomyces</taxon>
    </lineage>
</organism>
<dbReference type="RefSeq" id="WP_242768631.1">
    <property type="nucleotide sequence ID" value="NZ_JALDAY010000008.1"/>
</dbReference>
<dbReference type="Proteomes" id="UP001165269">
    <property type="component" value="Unassembled WGS sequence"/>
</dbReference>
<name>A0ABS9YCF1_9ACTN</name>
<sequence>MGSRRRVRRMVVGEAVYGWCFGHRHDRVRGYPGCGSTLTLWTPDHRARLRLVFRPAPGRAIADGYFDEGAAVRLSDREYLNLHEPGSARALLDEALARGLFPSTGLAEVDGWPLFDAVRPEGRQGGKPC</sequence>